<protein>
    <submittedName>
        <fullName evidence="1">Uncharacterized protein</fullName>
    </submittedName>
</protein>
<dbReference type="Proteomes" id="UP001196413">
    <property type="component" value="Unassembled WGS sequence"/>
</dbReference>
<reference evidence="1" key="1">
    <citation type="submission" date="2021-06" db="EMBL/GenBank/DDBJ databases">
        <title>Parelaphostrongylus tenuis whole genome reference sequence.</title>
        <authorList>
            <person name="Garwood T.J."/>
            <person name="Larsen P.A."/>
            <person name="Fountain-Jones N.M."/>
            <person name="Garbe J.R."/>
            <person name="Macchietto M.G."/>
            <person name="Kania S.A."/>
            <person name="Gerhold R.W."/>
            <person name="Richards J.E."/>
            <person name="Wolf T.M."/>
        </authorList>
    </citation>
    <scope>NUCLEOTIDE SEQUENCE</scope>
    <source>
        <strain evidence="1">MNPRO001-30</strain>
        <tissue evidence="1">Meninges</tissue>
    </source>
</reference>
<accession>A0AAD5N8T2</accession>
<evidence type="ECO:0000313" key="1">
    <source>
        <dbReference type="EMBL" id="KAJ1360509.1"/>
    </source>
</evidence>
<comment type="caution">
    <text evidence="1">The sequence shown here is derived from an EMBL/GenBank/DDBJ whole genome shotgun (WGS) entry which is preliminary data.</text>
</comment>
<gene>
    <name evidence="1" type="ORF">KIN20_019502</name>
</gene>
<evidence type="ECO:0000313" key="2">
    <source>
        <dbReference type="Proteomes" id="UP001196413"/>
    </source>
</evidence>
<organism evidence="1 2">
    <name type="scientific">Parelaphostrongylus tenuis</name>
    <name type="common">Meningeal worm</name>
    <dbReference type="NCBI Taxonomy" id="148309"/>
    <lineage>
        <taxon>Eukaryota</taxon>
        <taxon>Metazoa</taxon>
        <taxon>Ecdysozoa</taxon>
        <taxon>Nematoda</taxon>
        <taxon>Chromadorea</taxon>
        <taxon>Rhabditida</taxon>
        <taxon>Rhabditina</taxon>
        <taxon>Rhabditomorpha</taxon>
        <taxon>Strongyloidea</taxon>
        <taxon>Metastrongylidae</taxon>
        <taxon>Parelaphostrongylus</taxon>
    </lineage>
</organism>
<keyword evidence="2" id="KW-1185">Reference proteome</keyword>
<name>A0AAD5N8T2_PARTN</name>
<sequence length="71" mass="8369">MLQRRCGLNLLEGDITRMKCLQSAVYCYTILRLKLEYWWQDFSKNSLAVELINADARLKILLLSIYNAWNA</sequence>
<dbReference type="AlphaFoldDB" id="A0AAD5N8T2"/>
<proteinExistence type="predicted"/>
<dbReference type="EMBL" id="JAHQIW010003890">
    <property type="protein sequence ID" value="KAJ1360509.1"/>
    <property type="molecule type" value="Genomic_DNA"/>
</dbReference>